<comment type="caution">
    <text evidence="1">The sequence shown here is derived from an EMBL/GenBank/DDBJ whole genome shotgun (WGS) entry which is preliminary data.</text>
</comment>
<accession>A0A5A7QGI5</accession>
<dbReference type="Proteomes" id="UP000325081">
    <property type="component" value="Unassembled WGS sequence"/>
</dbReference>
<reference evidence="2" key="1">
    <citation type="journal article" date="2019" name="Curr. Biol.">
        <title>Genome Sequence of Striga asiatica Provides Insight into the Evolution of Plant Parasitism.</title>
        <authorList>
            <person name="Yoshida S."/>
            <person name="Kim S."/>
            <person name="Wafula E.K."/>
            <person name="Tanskanen J."/>
            <person name="Kim Y.M."/>
            <person name="Honaas L."/>
            <person name="Yang Z."/>
            <person name="Spallek T."/>
            <person name="Conn C.E."/>
            <person name="Ichihashi Y."/>
            <person name="Cheong K."/>
            <person name="Cui S."/>
            <person name="Der J.P."/>
            <person name="Gundlach H."/>
            <person name="Jiao Y."/>
            <person name="Hori C."/>
            <person name="Ishida J.K."/>
            <person name="Kasahara H."/>
            <person name="Kiba T."/>
            <person name="Kim M.S."/>
            <person name="Koo N."/>
            <person name="Laohavisit A."/>
            <person name="Lee Y.H."/>
            <person name="Lumba S."/>
            <person name="McCourt P."/>
            <person name="Mortimer J.C."/>
            <person name="Mutuku J.M."/>
            <person name="Nomura T."/>
            <person name="Sasaki-Sekimoto Y."/>
            <person name="Seto Y."/>
            <person name="Wang Y."/>
            <person name="Wakatake T."/>
            <person name="Sakakibara H."/>
            <person name="Demura T."/>
            <person name="Yamaguchi S."/>
            <person name="Yoneyama K."/>
            <person name="Manabe R.I."/>
            <person name="Nelson D.C."/>
            <person name="Schulman A.H."/>
            <person name="Timko M.P."/>
            <person name="dePamphilis C.W."/>
            <person name="Choi D."/>
            <person name="Shirasu K."/>
        </authorList>
    </citation>
    <scope>NUCLEOTIDE SEQUENCE [LARGE SCALE GENOMIC DNA]</scope>
    <source>
        <strain evidence="2">cv. UVA1</strain>
    </source>
</reference>
<sequence>MVVVPHLKFLSSLASDLSGCSSLSVTIFLLGSDTFLIVSDHKRFSSRLRILQFRPEICHNGIVALRQRRELFSSMDESILVVEADDVEEIPIAGTPSITAGMYILTIVSGALVIPKQVPQARRTRAFNSVKHWVQSGELVEGISAKEEKTD</sequence>
<gene>
    <name evidence="1" type="ORF">STAS_20881</name>
</gene>
<dbReference type="EMBL" id="BKCP01006848">
    <property type="protein sequence ID" value="GER44002.1"/>
    <property type="molecule type" value="Genomic_DNA"/>
</dbReference>
<evidence type="ECO:0000313" key="1">
    <source>
        <dbReference type="EMBL" id="GER44002.1"/>
    </source>
</evidence>
<proteinExistence type="predicted"/>
<keyword evidence="2" id="KW-1185">Reference proteome</keyword>
<evidence type="ECO:0000313" key="2">
    <source>
        <dbReference type="Proteomes" id="UP000325081"/>
    </source>
</evidence>
<dbReference type="AlphaFoldDB" id="A0A5A7QGI5"/>
<protein>
    <submittedName>
        <fullName evidence="1">Biotin synthase</fullName>
    </submittedName>
</protein>
<organism evidence="1 2">
    <name type="scientific">Striga asiatica</name>
    <name type="common">Asiatic witchweed</name>
    <name type="synonym">Buchnera asiatica</name>
    <dbReference type="NCBI Taxonomy" id="4170"/>
    <lineage>
        <taxon>Eukaryota</taxon>
        <taxon>Viridiplantae</taxon>
        <taxon>Streptophyta</taxon>
        <taxon>Embryophyta</taxon>
        <taxon>Tracheophyta</taxon>
        <taxon>Spermatophyta</taxon>
        <taxon>Magnoliopsida</taxon>
        <taxon>eudicotyledons</taxon>
        <taxon>Gunneridae</taxon>
        <taxon>Pentapetalae</taxon>
        <taxon>asterids</taxon>
        <taxon>lamiids</taxon>
        <taxon>Lamiales</taxon>
        <taxon>Orobanchaceae</taxon>
        <taxon>Buchnereae</taxon>
        <taxon>Striga</taxon>
    </lineage>
</organism>
<name>A0A5A7QGI5_STRAF</name>